<dbReference type="KEGG" id="lem:LEN_0042"/>
<evidence type="ECO:0000313" key="1">
    <source>
        <dbReference type="EMBL" id="BAV95529.1"/>
    </source>
</evidence>
<name>A0AAU9AHC2_LYSEN</name>
<sequence length="175" mass="18704">MNLHASPVPSAAAAAPPCFAGLPAPDSDDFETLSAFCETHRIEALAALPWVAAEVAQSCGFAAMLRLAHRHGGRRVYLPRGRNACAARLGLELDAAAHRRLLDRASAAGTIEVPSAWGVFVALRRVAIRAALRAGCDQREIAHAFGVTERHLRREVDSLQVRGGDAAVRTPESRQ</sequence>
<dbReference type="AlphaFoldDB" id="A0AAU9AHC2"/>
<dbReference type="RefSeq" id="WP_145959889.1">
    <property type="nucleotide sequence ID" value="NZ_AP014940.1"/>
</dbReference>
<proteinExistence type="predicted"/>
<evidence type="ECO:0008006" key="3">
    <source>
        <dbReference type="Google" id="ProtNLM"/>
    </source>
</evidence>
<dbReference type="GeneID" id="83061988"/>
<gene>
    <name evidence="1" type="ORF">LEN_0042</name>
</gene>
<reference evidence="1 2" key="1">
    <citation type="journal article" date="2017" name="DNA Res.">
        <title>Complete genome sequence and expression profile of the commercial lytic enzyme producer Lysobacter enzymogenes M497-1.</title>
        <authorList>
            <person name="Takami H."/>
            <person name="Toyoda A."/>
            <person name="Uchiyama I."/>
            <person name="Itoh T."/>
            <person name="Takaki Y."/>
            <person name="Arai W."/>
            <person name="Nishi S."/>
            <person name="Kawai M."/>
            <person name="Shinya K."/>
            <person name="Ikeda H."/>
        </authorList>
    </citation>
    <scope>NUCLEOTIDE SEQUENCE [LARGE SCALE GENOMIC DNA]</scope>
    <source>
        <strain evidence="1 2">M497-1</strain>
    </source>
</reference>
<protein>
    <recommendedName>
        <fullName evidence="3">Mor transcription activator domain-containing protein</fullName>
    </recommendedName>
</protein>
<organism evidence="1 2">
    <name type="scientific">Lysobacter enzymogenes</name>
    <dbReference type="NCBI Taxonomy" id="69"/>
    <lineage>
        <taxon>Bacteria</taxon>
        <taxon>Pseudomonadati</taxon>
        <taxon>Pseudomonadota</taxon>
        <taxon>Gammaproteobacteria</taxon>
        <taxon>Lysobacterales</taxon>
        <taxon>Lysobacteraceae</taxon>
        <taxon>Lysobacter</taxon>
    </lineage>
</organism>
<dbReference type="EMBL" id="AP014940">
    <property type="protein sequence ID" value="BAV95529.1"/>
    <property type="molecule type" value="Genomic_DNA"/>
</dbReference>
<evidence type="ECO:0000313" key="2">
    <source>
        <dbReference type="Proteomes" id="UP000218824"/>
    </source>
</evidence>
<accession>A0AAU9AHC2</accession>
<dbReference type="Proteomes" id="UP000218824">
    <property type="component" value="Chromosome"/>
</dbReference>